<dbReference type="InterPro" id="IPR051133">
    <property type="entry name" value="Adapter_Engulfment-Domain"/>
</dbReference>
<accession>A0A091ERJ3</accession>
<dbReference type="PANTHER" id="PTHR11232">
    <property type="entry name" value="PHOSPHOTYROSINE INTERACTION DOMAIN-CONTAINING FAMILY MEMBER"/>
    <property type="match status" value="1"/>
</dbReference>
<dbReference type="SMART" id="SM00462">
    <property type="entry name" value="PTB"/>
    <property type="match status" value="1"/>
</dbReference>
<feature type="region of interest" description="Disordered" evidence="1">
    <location>
        <begin position="319"/>
        <end position="367"/>
    </location>
</feature>
<evidence type="ECO:0000256" key="1">
    <source>
        <dbReference type="SAM" id="MobiDB-lite"/>
    </source>
</evidence>
<evidence type="ECO:0000313" key="4">
    <source>
        <dbReference type="Proteomes" id="UP000028990"/>
    </source>
</evidence>
<protein>
    <submittedName>
        <fullName evidence="3">Carboxyl-terminal PDZ ligand of neuronal nitric oxide synthase protein</fullName>
    </submittedName>
</protein>
<dbReference type="PROSITE" id="PS01179">
    <property type="entry name" value="PID"/>
    <property type="match status" value="1"/>
</dbReference>
<dbReference type="SUPFAM" id="SSF50729">
    <property type="entry name" value="PH domain-like"/>
    <property type="match status" value="1"/>
</dbReference>
<dbReference type="FunFam" id="2.30.29.30:FF:000466">
    <property type="entry name" value="carboxyl-terminal PDZ ligand of neuronal nitric oxide synthase protein-like"/>
    <property type="match status" value="1"/>
</dbReference>
<dbReference type="InterPro" id="IPR006020">
    <property type="entry name" value="PTB/PI_dom"/>
</dbReference>
<feature type="domain" description="PID" evidence="2">
    <location>
        <begin position="64"/>
        <end position="131"/>
    </location>
</feature>
<evidence type="ECO:0000259" key="2">
    <source>
        <dbReference type="PROSITE" id="PS01179"/>
    </source>
</evidence>
<dbReference type="Proteomes" id="UP000028990">
    <property type="component" value="Unassembled WGS sequence"/>
</dbReference>
<proteinExistence type="predicted"/>
<dbReference type="Pfam" id="PF00640">
    <property type="entry name" value="PID"/>
    <property type="match status" value="1"/>
</dbReference>
<keyword evidence="4" id="KW-1185">Reference proteome</keyword>
<reference evidence="3 4" key="1">
    <citation type="submission" date="2013-11" db="EMBL/GenBank/DDBJ databases">
        <title>The Damaraland mole rat (Fukomys damarensis) genome and evolution of African mole rats.</title>
        <authorList>
            <person name="Gladyshev V.N."/>
            <person name="Fang X."/>
        </authorList>
    </citation>
    <scope>NUCLEOTIDE SEQUENCE [LARGE SCALE GENOMIC DNA]</scope>
    <source>
        <tissue evidence="3">Liver</tissue>
    </source>
</reference>
<dbReference type="InterPro" id="IPR011993">
    <property type="entry name" value="PH-like_dom_sf"/>
</dbReference>
<sequence length="586" mass="64718">MQQVQNCQSGLHCSGKDTPGDLLNKYEFKAKNIKKKKVSIMVSVDGVKVILKKKKKKKEWTWDESKMLVMQDPIYRIFYVSHDSQDLKIFSYIARDGASNIFRCNVFKSKKKSQAMRIVRTVGQAFEVCHKLSLQHTQQNADGQEDGESERNSNGSGEPGRDPAALASPQVTTSRTPFFSTLILVSSFTQQMLIESMSCASLNSDTKTIRSSHSAVQHEPEVQISQIMLESIKAEKEITQKAMKDQMLSSQHLPTENHPRVTVIPLFRLAHRINCQGRQLTGAERASTATAEETDIDAVEVPLPGNDVLEFSRGVTDLDAVGQEGGSHSDSKVSPHPQDPTLTASPRMLLPSSNSKPPGLGSGTPLSTHHRMQLLQQLLQQQQQQTQVAVAQVHLLKDQLAAEAAARLEAQARVHQLLLQNKDMLQHISLLVKQVQELELKLSGQNAMGSQDSLLEITFRSGALPVLCDPMTPKPQDLHSSQPLGAGLADFAPPTGSPLGRHDCLVKLECFRFLPSEDTPPPAQGEPLLGGLELLKFRESGIASEYESNTDESEERDSWSQEELPRLLNVLPRQELGDSLDDEIAV</sequence>
<evidence type="ECO:0000313" key="3">
    <source>
        <dbReference type="EMBL" id="KFO38396.1"/>
    </source>
</evidence>
<name>A0A091ERJ3_FUKDA</name>
<gene>
    <name evidence="3" type="ORF">H920_00191</name>
</gene>
<dbReference type="EMBL" id="KN120535">
    <property type="protein sequence ID" value="KFO38396.1"/>
    <property type="molecule type" value="Genomic_DNA"/>
</dbReference>
<dbReference type="GO" id="GO:0050998">
    <property type="term" value="F:nitric-oxide synthase binding"/>
    <property type="evidence" value="ECO:0007669"/>
    <property type="project" value="TreeGrafter"/>
</dbReference>
<organism evidence="3 4">
    <name type="scientific">Fukomys damarensis</name>
    <name type="common">Damaraland mole rat</name>
    <name type="synonym">Cryptomys damarensis</name>
    <dbReference type="NCBI Taxonomy" id="885580"/>
    <lineage>
        <taxon>Eukaryota</taxon>
        <taxon>Metazoa</taxon>
        <taxon>Chordata</taxon>
        <taxon>Craniata</taxon>
        <taxon>Vertebrata</taxon>
        <taxon>Euteleostomi</taxon>
        <taxon>Mammalia</taxon>
        <taxon>Eutheria</taxon>
        <taxon>Euarchontoglires</taxon>
        <taxon>Glires</taxon>
        <taxon>Rodentia</taxon>
        <taxon>Hystricomorpha</taxon>
        <taxon>Bathyergidae</taxon>
        <taxon>Fukomys</taxon>
    </lineage>
</organism>
<dbReference type="PANTHER" id="PTHR11232:SF76">
    <property type="entry name" value="CARBOXYL-TERMINAL PDZ LIGAND OF NEURONAL NITRIC OXIDE SYNTHASE PROTEIN"/>
    <property type="match status" value="1"/>
</dbReference>
<dbReference type="Gene3D" id="2.30.29.30">
    <property type="entry name" value="Pleckstrin-homology domain (PH domain)/Phosphotyrosine-binding domain (PTB)"/>
    <property type="match status" value="1"/>
</dbReference>
<feature type="region of interest" description="Disordered" evidence="1">
    <location>
        <begin position="137"/>
        <end position="170"/>
    </location>
</feature>
<dbReference type="AlphaFoldDB" id="A0A091ERJ3"/>